<feature type="domain" description="SHSP" evidence="3">
    <location>
        <begin position="43"/>
        <end position="156"/>
    </location>
</feature>
<evidence type="ECO:0000256" key="1">
    <source>
        <dbReference type="PROSITE-ProRule" id="PRU00285"/>
    </source>
</evidence>
<evidence type="ECO:0000259" key="3">
    <source>
        <dbReference type="PROSITE" id="PS01031"/>
    </source>
</evidence>
<gene>
    <name evidence="4" type="ORF">A3A35_01750</name>
</gene>
<evidence type="ECO:0000256" key="2">
    <source>
        <dbReference type="RuleBase" id="RU003616"/>
    </source>
</evidence>
<proteinExistence type="inferred from homology"/>
<dbReference type="InterPro" id="IPR002068">
    <property type="entry name" value="A-crystallin/Hsp20_dom"/>
</dbReference>
<comment type="caution">
    <text evidence="4">The sequence shown here is derived from an EMBL/GenBank/DDBJ whole genome shotgun (WGS) entry which is preliminary data.</text>
</comment>
<dbReference type="EMBL" id="MFLV01000014">
    <property type="protein sequence ID" value="OGG71575.1"/>
    <property type="molecule type" value="Genomic_DNA"/>
</dbReference>
<dbReference type="PROSITE" id="PS01031">
    <property type="entry name" value="SHSP"/>
    <property type="match status" value="1"/>
</dbReference>
<organism evidence="4 5">
    <name type="scientific">Candidatus Kaiserbacteria bacterium RIFCSPLOWO2_01_FULL_51_21</name>
    <dbReference type="NCBI Taxonomy" id="1798508"/>
    <lineage>
        <taxon>Bacteria</taxon>
        <taxon>Candidatus Kaiseribacteriota</taxon>
    </lineage>
</organism>
<reference evidence="4 5" key="1">
    <citation type="journal article" date="2016" name="Nat. Commun.">
        <title>Thousands of microbial genomes shed light on interconnected biogeochemical processes in an aquifer system.</title>
        <authorList>
            <person name="Anantharaman K."/>
            <person name="Brown C.T."/>
            <person name="Hug L.A."/>
            <person name="Sharon I."/>
            <person name="Castelle C.J."/>
            <person name="Probst A.J."/>
            <person name="Thomas B.C."/>
            <person name="Singh A."/>
            <person name="Wilkins M.J."/>
            <person name="Karaoz U."/>
            <person name="Brodie E.L."/>
            <person name="Williams K.H."/>
            <person name="Hubbard S.S."/>
            <person name="Banfield J.F."/>
        </authorList>
    </citation>
    <scope>NUCLEOTIDE SEQUENCE [LARGE SCALE GENOMIC DNA]</scope>
</reference>
<dbReference type="Pfam" id="PF00011">
    <property type="entry name" value="HSP20"/>
    <property type="match status" value="1"/>
</dbReference>
<sequence>MAKERKSFFERLTGAVNVPEDEGDDNSAFAEAGSRSIALPSHDDIGDAELTVDVYQTPDKVIVKTLVAGVKPEDLDVTIARDSVVVRGKRESHSEVHEDNYIHKELYWGSFSRTVILPVEVEPEEAEAVERHGLLIISIPKIDKSKQTKLKIRSNQ</sequence>
<dbReference type="CDD" id="cd06464">
    <property type="entry name" value="ACD_sHsps-like"/>
    <property type="match status" value="1"/>
</dbReference>
<dbReference type="PANTHER" id="PTHR11527">
    <property type="entry name" value="HEAT-SHOCK PROTEIN 20 FAMILY MEMBER"/>
    <property type="match status" value="1"/>
</dbReference>
<dbReference type="InterPro" id="IPR008978">
    <property type="entry name" value="HSP20-like_chaperone"/>
</dbReference>
<name>A0A1F6ED17_9BACT</name>
<dbReference type="STRING" id="1798508.A3A35_01750"/>
<dbReference type="Gene3D" id="2.60.40.790">
    <property type="match status" value="1"/>
</dbReference>
<dbReference type="AlphaFoldDB" id="A0A1F6ED17"/>
<protein>
    <recommendedName>
        <fullName evidence="3">SHSP domain-containing protein</fullName>
    </recommendedName>
</protein>
<comment type="similarity">
    <text evidence="1 2">Belongs to the small heat shock protein (HSP20) family.</text>
</comment>
<dbReference type="SUPFAM" id="SSF49764">
    <property type="entry name" value="HSP20-like chaperones"/>
    <property type="match status" value="1"/>
</dbReference>
<evidence type="ECO:0000313" key="4">
    <source>
        <dbReference type="EMBL" id="OGG71575.1"/>
    </source>
</evidence>
<accession>A0A1F6ED17</accession>
<dbReference type="InterPro" id="IPR031107">
    <property type="entry name" value="Small_HSP"/>
</dbReference>
<evidence type="ECO:0000313" key="5">
    <source>
        <dbReference type="Proteomes" id="UP000179115"/>
    </source>
</evidence>
<dbReference type="Proteomes" id="UP000179115">
    <property type="component" value="Unassembled WGS sequence"/>
</dbReference>